<dbReference type="Proteomes" id="UP000070427">
    <property type="component" value="Unassembled WGS sequence"/>
</dbReference>
<dbReference type="SUPFAM" id="SSF53756">
    <property type="entry name" value="UDP-Glycosyltransferase/glycogen phosphorylase"/>
    <property type="match status" value="1"/>
</dbReference>
<dbReference type="Pfam" id="PF13439">
    <property type="entry name" value="Glyco_transf_4"/>
    <property type="match status" value="1"/>
</dbReference>
<evidence type="ECO:0000313" key="4">
    <source>
        <dbReference type="EMBL" id="KXG78348.1"/>
    </source>
</evidence>
<keyword evidence="5" id="KW-1185">Reference proteome</keyword>
<dbReference type="AlphaFoldDB" id="A0A140LCS3"/>
<keyword evidence="1 4" id="KW-0808">Transferase</keyword>
<dbReference type="Gene3D" id="3.40.50.2000">
    <property type="entry name" value="Glycogen Phosphorylase B"/>
    <property type="match status" value="2"/>
</dbReference>
<dbReference type="PANTHER" id="PTHR46401">
    <property type="entry name" value="GLYCOSYLTRANSFERASE WBBK-RELATED"/>
    <property type="match status" value="1"/>
</dbReference>
<dbReference type="PANTHER" id="PTHR46401:SF2">
    <property type="entry name" value="GLYCOSYLTRANSFERASE WBBK-RELATED"/>
    <property type="match status" value="1"/>
</dbReference>
<gene>
    <name evidence="4" type="primary">pglJ_1</name>
    <name evidence="4" type="ORF">AN618_04140</name>
</gene>
<comment type="caution">
    <text evidence="4">The sequence shown here is derived from an EMBL/GenBank/DDBJ whole genome shotgun (WGS) entry which is preliminary data.</text>
</comment>
<organism evidence="4 5">
    <name type="scientific">Fervidicola ferrireducens</name>
    <dbReference type="NCBI Taxonomy" id="520764"/>
    <lineage>
        <taxon>Bacteria</taxon>
        <taxon>Bacillati</taxon>
        <taxon>Bacillota</taxon>
        <taxon>Clostridia</taxon>
        <taxon>Thermosediminibacterales</taxon>
        <taxon>Thermosediminibacteraceae</taxon>
        <taxon>Fervidicola</taxon>
    </lineage>
</organism>
<dbReference type="EC" id="2.4.1.291" evidence="4"/>
<dbReference type="FunCoup" id="A0A140LCS3">
    <property type="interactions" value="172"/>
</dbReference>
<dbReference type="InterPro" id="IPR001296">
    <property type="entry name" value="Glyco_trans_1"/>
</dbReference>
<reference evidence="4 5" key="1">
    <citation type="submission" date="2015-12" db="EMBL/GenBank/DDBJ databases">
        <title>Draft genome sequnece of Fervidicola ferrireducens strain Y170.</title>
        <authorList>
            <person name="Patel B.K."/>
        </authorList>
    </citation>
    <scope>NUCLEOTIDE SEQUENCE [LARGE SCALE GENOMIC DNA]</scope>
    <source>
        <strain evidence="4 5">Y170</strain>
    </source>
</reference>
<protein>
    <submittedName>
        <fullName evidence="4">N-acetylgalactosamine-N, N'-diacetylbacillosaminyl-diphospho-undecaprenol 4-alpha-N-acetylgalactosaminyltransferase</fullName>
        <ecNumber evidence="4">2.4.1.291</ecNumber>
    </submittedName>
</protein>
<dbReference type="InterPro" id="IPR028098">
    <property type="entry name" value="Glyco_trans_4-like_N"/>
</dbReference>
<proteinExistence type="predicted"/>
<feature type="domain" description="Glycosyl transferase family 1" evidence="2">
    <location>
        <begin position="201"/>
        <end position="347"/>
    </location>
</feature>
<evidence type="ECO:0000313" key="5">
    <source>
        <dbReference type="Proteomes" id="UP000070427"/>
    </source>
</evidence>
<dbReference type="FunFam" id="3.40.50.2000:FF:000119">
    <property type="entry name" value="Glycosyl transferase group 1"/>
    <property type="match status" value="1"/>
</dbReference>
<feature type="domain" description="Glycosyltransferase subfamily 4-like N-terminal" evidence="3">
    <location>
        <begin position="17"/>
        <end position="177"/>
    </location>
</feature>
<evidence type="ECO:0000256" key="1">
    <source>
        <dbReference type="ARBA" id="ARBA00022679"/>
    </source>
</evidence>
<dbReference type="Pfam" id="PF00534">
    <property type="entry name" value="Glycos_transf_1"/>
    <property type="match status" value="1"/>
</dbReference>
<evidence type="ECO:0000259" key="2">
    <source>
        <dbReference type="Pfam" id="PF00534"/>
    </source>
</evidence>
<accession>A0A140LCS3</accession>
<keyword evidence="4" id="KW-0328">Glycosyltransferase</keyword>
<dbReference type="CDD" id="cd03809">
    <property type="entry name" value="GT4_MtfB-like"/>
    <property type="match status" value="1"/>
</dbReference>
<dbReference type="RefSeq" id="WP_066351460.1">
    <property type="nucleotide sequence ID" value="NZ_LOED01000003.1"/>
</dbReference>
<name>A0A140LCS3_9FIRM</name>
<dbReference type="EMBL" id="LOED01000003">
    <property type="protein sequence ID" value="KXG78348.1"/>
    <property type="molecule type" value="Genomic_DNA"/>
</dbReference>
<evidence type="ECO:0000259" key="3">
    <source>
        <dbReference type="Pfam" id="PF13439"/>
    </source>
</evidence>
<dbReference type="GO" id="GO:0009103">
    <property type="term" value="P:lipopolysaccharide biosynthetic process"/>
    <property type="evidence" value="ECO:0007669"/>
    <property type="project" value="TreeGrafter"/>
</dbReference>
<dbReference type="InParanoid" id="A0A140LCS3"/>
<dbReference type="STRING" id="520764.AN618_04140"/>
<sequence>MLVGIDARYGLRKKRRGIGNYIYYLLSEFRRMKPPGFEFVLYVDKTADPEVVEEFRQSSFTIRVLSAINLAWWEQVALPLAAWRDKINLLHCTSNIAPVLFKPCPLITTIHDVIEFRRSEFGDTKLSLRHRLSRAYRMGVLPYVARLSDAIITVSEYSRRDISQILKVPLQKITVTYEAPTISHASLGNIEKTCSLLGIPQKYIFALGALDKRKNTAKLLEAYHQLRSQTNTDVALVVAGIEKPEVFAPLAREGVHLFGFLPDEIIAVLYRHAIFFVYPSLYEGFGLPVLEAMACGTPVICSGTTSVAEVAGEAALKLDPNSISDLSAKMKQLLDNPELRIELARKGILRAKEFSWERCAQDTLSIYRKVMDDTK</sequence>
<dbReference type="GO" id="GO:0016757">
    <property type="term" value="F:glycosyltransferase activity"/>
    <property type="evidence" value="ECO:0007669"/>
    <property type="project" value="UniProtKB-KW"/>
</dbReference>